<accession>A0A2C6KVC1</accession>
<dbReference type="VEuPathDB" id="ToxoDB:CSUI_006193"/>
<protein>
    <recommendedName>
        <fullName evidence="4">Transmembrane protein</fullName>
    </recommendedName>
</protein>
<name>A0A2C6KVC1_9APIC</name>
<proteinExistence type="predicted"/>
<organism evidence="2 3">
    <name type="scientific">Cystoisospora suis</name>
    <dbReference type="NCBI Taxonomy" id="483139"/>
    <lineage>
        <taxon>Eukaryota</taxon>
        <taxon>Sar</taxon>
        <taxon>Alveolata</taxon>
        <taxon>Apicomplexa</taxon>
        <taxon>Conoidasida</taxon>
        <taxon>Coccidia</taxon>
        <taxon>Eucoccidiorida</taxon>
        <taxon>Eimeriorina</taxon>
        <taxon>Sarcocystidae</taxon>
        <taxon>Cystoisospora</taxon>
    </lineage>
</organism>
<keyword evidence="3" id="KW-1185">Reference proteome</keyword>
<reference evidence="2 3" key="1">
    <citation type="journal article" date="2017" name="Int. J. Parasitol.">
        <title>The genome of the protozoan parasite Cystoisospora suis and a reverse vaccinology approach to identify vaccine candidates.</title>
        <authorList>
            <person name="Palmieri N."/>
            <person name="Shrestha A."/>
            <person name="Ruttkowski B."/>
            <person name="Beck T."/>
            <person name="Vogl C."/>
            <person name="Tomley F."/>
            <person name="Blake D.P."/>
            <person name="Joachim A."/>
        </authorList>
    </citation>
    <scope>NUCLEOTIDE SEQUENCE [LARGE SCALE GENOMIC DNA]</scope>
    <source>
        <strain evidence="2 3">Wien I</strain>
    </source>
</reference>
<dbReference type="EMBL" id="MIGC01003092">
    <property type="protein sequence ID" value="PHJ19976.1"/>
    <property type="molecule type" value="Genomic_DNA"/>
</dbReference>
<dbReference type="RefSeq" id="XP_067921668.1">
    <property type="nucleotide sequence ID" value="XM_068066357.1"/>
</dbReference>
<feature type="signal peptide" evidence="1">
    <location>
        <begin position="1"/>
        <end position="19"/>
    </location>
</feature>
<dbReference type="Proteomes" id="UP000221165">
    <property type="component" value="Unassembled WGS sequence"/>
</dbReference>
<evidence type="ECO:0000256" key="1">
    <source>
        <dbReference type="SAM" id="SignalP"/>
    </source>
</evidence>
<evidence type="ECO:0000313" key="3">
    <source>
        <dbReference type="Proteomes" id="UP000221165"/>
    </source>
</evidence>
<sequence>MSIFLSLFIYLGLSTHVSCESYSFVMSFFSLGVHISQPTCGRR</sequence>
<gene>
    <name evidence="2" type="ORF">CSUI_006193</name>
</gene>
<feature type="chain" id="PRO_5012812858" description="Transmembrane protein" evidence="1">
    <location>
        <begin position="20"/>
        <end position="43"/>
    </location>
</feature>
<evidence type="ECO:0000313" key="2">
    <source>
        <dbReference type="EMBL" id="PHJ19976.1"/>
    </source>
</evidence>
<comment type="caution">
    <text evidence="2">The sequence shown here is derived from an EMBL/GenBank/DDBJ whole genome shotgun (WGS) entry which is preliminary data.</text>
</comment>
<dbReference type="GeneID" id="94429568"/>
<dbReference type="AlphaFoldDB" id="A0A2C6KVC1"/>
<evidence type="ECO:0008006" key="4">
    <source>
        <dbReference type="Google" id="ProtNLM"/>
    </source>
</evidence>
<keyword evidence="1" id="KW-0732">Signal</keyword>